<dbReference type="InterPro" id="IPR002123">
    <property type="entry name" value="Plipid/glycerol_acylTrfase"/>
</dbReference>
<evidence type="ECO:0000313" key="5">
    <source>
        <dbReference type="EMBL" id="RDH85361.1"/>
    </source>
</evidence>
<dbReference type="Proteomes" id="UP000254771">
    <property type="component" value="Unassembled WGS sequence"/>
</dbReference>
<evidence type="ECO:0000313" key="6">
    <source>
        <dbReference type="Proteomes" id="UP000254771"/>
    </source>
</evidence>
<keyword evidence="2" id="KW-0808">Transferase</keyword>
<evidence type="ECO:0000256" key="3">
    <source>
        <dbReference type="ARBA" id="ARBA00023315"/>
    </source>
</evidence>
<dbReference type="SUPFAM" id="SSF69593">
    <property type="entry name" value="Glycerol-3-phosphate (1)-acyltransferase"/>
    <property type="match status" value="1"/>
</dbReference>
<dbReference type="CDD" id="cd07989">
    <property type="entry name" value="LPLAT_AGPAT-like"/>
    <property type="match status" value="1"/>
</dbReference>
<dbReference type="PANTHER" id="PTHR10434:SF11">
    <property type="entry name" value="1-ACYL-SN-GLYCEROL-3-PHOSPHATE ACYLTRANSFERASE"/>
    <property type="match status" value="1"/>
</dbReference>
<dbReference type="Pfam" id="PF01553">
    <property type="entry name" value="Acyltransferase"/>
    <property type="match status" value="1"/>
</dbReference>
<accession>A0A370DKE3</accession>
<protein>
    <submittedName>
        <fullName evidence="5">1-acyl-sn-glycerol-3-phosphate acyltransferase</fullName>
    </submittedName>
</protein>
<dbReference type="GO" id="GO:0003841">
    <property type="term" value="F:1-acylglycerol-3-phosphate O-acyltransferase activity"/>
    <property type="evidence" value="ECO:0007669"/>
    <property type="project" value="TreeGrafter"/>
</dbReference>
<sequence>MMETWQLLLFCLVAVVVYGLNRLNRISLRANEVDWGHGWANRIDGLSRLFCRGYHRLQPVRLDLPGQGPAIIVSNHISGLDPLLLVSCCRRPVRFMIAREQYERFGMKWLFRAAGCIPVDRERSPEKALRAAFRALRDGEVVAIFPHGKIHLDTDPPRRLKAGASRLAAFTGAPLVPLRITGVRGQGHVFPGVVLRGRAVVTPYPVIDPAGQTSQQLNERLQQIIDGKQAAS</sequence>
<dbReference type="AlphaFoldDB" id="A0A370DKE3"/>
<dbReference type="PANTHER" id="PTHR10434">
    <property type="entry name" value="1-ACYL-SN-GLYCEROL-3-PHOSPHATE ACYLTRANSFERASE"/>
    <property type="match status" value="1"/>
</dbReference>
<feature type="domain" description="Phospholipid/glycerol acyltransferase" evidence="4">
    <location>
        <begin position="70"/>
        <end position="183"/>
    </location>
</feature>
<organism evidence="5 6">
    <name type="scientific">endosymbiont of Escarpia spicata</name>
    <dbReference type="NCBI Taxonomy" id="2200908"/>
    <lineage>
        <taxon>Bacteria</taxon>
        <taxon>Pseudomonadati</taxon>
        <taxon>Pseudomonadota</taxon>
        <taxon>Gammaproteobacteria</taxon>
        <taxon>sulfur-oxidizing symbionts</taxon>
    </lineage>
</organism>
<evidence type="ECO:0000259" key="4">
    <source>
        <dbReference type="SMART" id="SM00563"/>
    </source>
</evidence>
<name>A0A370DKE3_9GAMM</name>
<dbReference type="GO" id="GO:0006654">
    <property type="term" value="P:phosphatidic acid biosynthetic process"/>
    <property type="evidence" value="ECO:0007669"/>
    <property type="project" value="TreeGrafter"/>
</dbReference>
<gene>
    <name evidence="5" type="ORF">DIZ78_10370</name>
</gene>
<reference evidence="5 6" key="1">
    <citation type="journal article" date="2018" name="ISME J.">
        <title>Endosymbiont genomes yield clues of tubeworm success.</title>
        <authorList>
            <person name="Li Y."/>
            <person name="Liles M.R."/>
            <person name="Halanych K.M."/>
        </authorList>
    </citation>
    <scope>NUCLEOTIDE SEQUENCE [LARGE SCALE GENOMIC DNA]</scope>
    <source>
        <strain evidence="5">A1462</strain>
    </source>
</reference>
<dbReference type="SMART" id="SM00563">
    <property type="entry name" value="PlsC"/>
    <property type="match status" value="1"/>
</dbReference>
<proteinExistence type="predicted"/>
<evidence type="ECO:0000256" key="1">
    <source>
        <dbReference type="ARBA" id="ARBA00005189"/>
    </source>
</evidence>
<keyword evidence="3 5" id="KW-0012">Acyltransferase</keyword>
<evidence type="ECO:0000256" key="2">
    <source>
        <dbReference type="ARBA" id="ARBA00022679"/>
    </source>
</evidence>
<comment type="pathway">
    <text evidence="1">Lipid metabolism.</text>
</comment>
<keyword evidence="6" id="KW-1185">Reference proteome</keyword>
<dbReference type="EMBL" id="QFXE01000013">
    <property type="protein sequence ID" value="RDH85361.1"/>
    <property type="molecule type" value="Genomic_DNA"/>
</dbReference>
<comment type="caution">
    <text evidence="5">The sequence shown here is derived from an EMBL/GenBank/DDBJ whole genome shotgun (WGS) entry which is preliminary data.</text>
</comment>